<evidence type="ECO:0000313" key="3">
    <source>
        <dbReference type="EMBL" id="PNY28880.1"/>
    </source>
</evidence>
<evidence type="ECO:0000256" key="1">
    <source>
        <dbReference type="SAM" id="MobiDB-lite"/>
    </source>
</evidence>
<evidence type="ECO:0000256" key="2">
    <source>
        <dbReference type="SAM" id="Phobius"/>
    </source>
</evidence>
<feature type="compositionally biased region" description="Polar residues" evidence="1">
    <location>
        <begin position="165"/>
        <end position="182"/>
    </location>
</feature>
<dbReference type="EMBL" id="NRSZ01000198">
    <property type="protein sequence ID" value="PNY28880.1"/>
    <property type="molecule type" value="Genomic_DNA"/>
</dbReference>
<organism evidence="3 4">
    <name type="scientific">Tolypocladium capitatum</name>
    <dbReference type="NCBI Taxonomy" id="45235"/>
    <lineage>
        <taxon>Eukaryota</taxon>
        <taxon>Fungi</taxon>
        <taxon>Dikarya</taxon>
        <taxon>Ascomycota</taxon>
        <taxon>Pezizomycotina</taxon>
        <taxon>Sordariomycetes</taxon>
        <taxon>Hypocreomycetidae</taxon>
        <taxon>Hypocreales</taxon>
        <taxon>Ophiocordycipitaceae</taxon>
        <taxon>Tolypocladium</taxon>
    </lineage>
</organism>
<feature type="transmembrane region" description="Helical" evidence="2">
    <location>
        <begin position="46"/>
        <end position="67"/>
    </location>
</feature>
<accession>A0A2K3QMW7</accession>
<feature type="non-terminal residue" evidence="3">
    <location>
        <position position="1"/>
    </location>
</feature>
<feature type="region of interest" description="Disordered" evidence="1">
    <location>
        <begin position="116"/>
        <end position="219"/>
    </location>
</feature>
<keyword evidence="2" id="KW-0472">Membrane</keyword>
<reference evidence="3 4" key="1">
    <citation type="submission" date="2017-08" db="EMBL/GenBank/DDBJ databases">
        <title>Harnessing the power of phylogenomics to disentangle the directionality and signatures of interkingdom host jumping in the parasitic fungal genus Tolypocladium.</title>
        <authorList>
            <person name="Quandt C.A."/>
            <person name="Patterson W."/>
            <person name="Spatafora J.W."/>
        </authorList>
    </citation>
    <scope>NUCLEOTIDE SEQUENCE [LARGE SCALE GENOMIC DNA]</scope>
    <source>
        <strain evidence="3 4">CBS 113982</strain>
    </source>
</reference>
<protein>
    <submittedName>
        <fullName evidence="3">Uncharacterized protein</fullName>
    </submittedName>
</protein>
<dbReference type="Proteomes" id="UP000236621">
    <property type="component" value="Unassembled WGS sequence"/>
</dbReference>
<comment type="caution">
    <text evidence="3">The sequence shown here is derived from an EMBL/GenBank/DDBJ whole genome shotgun (WGS) entry which is preliminary data.</text>
</comment>
<evidence type="ECO:0000313" key="4">
    <source>
        <dbReference type="Proteomes" id="UP000236621"/>
    </source>
</evidence>
<keyword evidence="4" id="KW-1185">Reference proteome</keyword>
<proteinExistence type="predicted"/>
<name>A0A2K3QMW7_9HYPO</name>
<gene>
    <name evidence="3" type="ORF">TCAP_01195</name>
</gene>
<dbReference type="AlphaFoldDB" id="A0A2K3QMW7"/>
<keyword evidence="2" id="KW-0812">Transmembrane</keyword>
<sequence length="241" mass="23584">FTHAPQRRSEPSSRPPTVETAKVLTSLTSYELLTAHPTSKMPASKMAILTCVMALVGAFAAGVLGVAPNAPYSDGVSTETAAPQELGSTTSAGSLVYSLNVCTIVHSTNCALSMSTGGAAPPAGQASTGPAAPGSEPGHPTGNDPATPGASRPAATPAGEPVPTILTTTNSAGNPTVVTQVEPSALATGESTDSAPTRSKERQPSGSIGAPVPASTGASNSVSVVRGVALGAAAMALAFLV</sequence>
<dbReference type="OrthoDB" id="5103851at2759"/>
<keyword evidence="2" id="KW-1133">Transmembrane helix</keyword>